<sequence length="236" mass="27681">MPKFAVCDDDQLAQARQLISRDCIAYLASVVLRGDDDTPRIEDIPVVREFQDVFPTELPGPDVLQKAEDKRIRRFGIREKLSPRFIGPYEILERVGPVVYRLALPPNLSGVHNVFHVSVLRKYIFDPAHVLEATPLELQDDLSFKEQPVRILAREVQKLRNRDIQYVKVIWSNHEEREATWELENALQKHWVNVTHWTFANCEVRVFDQCSEFFQIFWRVVDNIPTYGSYPENYSI</sequence>
<dbReference type="EMBL" id="LR862143">
    <property type="protein sequence ID" value="CAD1823525.1"/>
    <property type="molecule type" value="Genomic_DNA"/>
</dbReference>
<accession>A0A6V7NY95</accession>
<gene>
    <name evidence="2" type="ORF">CB5_LOCUS6736</name>
</gene>
<reference evidence="2" key="1">
    <citation type="submission" date="2020-07" db="EMBL/GenBank/DDBJ databases">
        <authorList>
            <person name="Lin J."/>
        </authorList>
    </citation>
    <scope>NUCLEOTIDE SEQUENCE</scope>
</reference>
<evidence type="ECO:0000313" key="2">
    <source>
        <dbReference type="EMBL" id="CAD1823525.1"/>
    </source>
</evidence>
<dbReference type="Pfam" id="PF24626">
    <property type="entry name" value="SH3_Tf2-1"/>
    <property type="match status" value="1"/>
</dbReference>
<proteinExistence type="predicted"/>
<dbReference type="InterPro" id="IPR056924">
    <property type="entry name" value="SH3_Tf2-1"/>
</dbReference>
<name>A0A6V7NY95_ANACO</name>
<dbReference type="AlphaFoldDB" id="A0A6V7NY95"/>
<dbReference type="PANTHER" id="PTHR46148:SF60">
    <property type="entry name" value="CHROMO DOMAIN-CONTAINING PROTEIN"/>
    <property type="match status" value="1"/>
</dbReference>
<evidence type="ECO:0000259" key="1">
    <source>
        <dbReference type="Pfam" id="PF24626"/>
    </source>
</evidence>
<protein>
    <recommendedName>
        <fullName evidence="1">Tf2-1-like SH3-like domain-containing protein</fullName>
    </recommendedName>
</protein>
<organism evidence="2">
    <name type="scientific">Ananas comosus var. bracteatus</name>
    <name type="common">red pineapple</name>
    <dbReference type="NCBI Taxonomy" id="296719"/>
    <lineage>
        <taxon>Eukaryota</taxon>
        <taxon>Viridiplantae</taxon>
        <taxon>Streptophyta</taxon>
        <taxon>Embryophyta</taxon>
        <taxon>Tracheophyta</taxon>
        <taxon>Spermatophyta</taxon>
        <taxon>Magnoliopsida</taxon>
        <taxon>Liliopsida</taxon>
        <taxon>Poales</taxon>
        <taxon>Bromeliaceae</taxon>
        <taxon>Bromelioideae</taxon>
        <taxon>Ananas</taxon>
    </lineage>
</organism>
<dbReference type="PANTHER" id="PTHR46148">
    <property type="entry name" value="CHROMO DOMAIN-CONTAINING PROTEIN"/>
    <property type="match status" value="1"/>
</dbReference>
<feature type="domain" description="Tf2-1-like SH3-like" evidence="1">
    <location>
        <begin position="71"/>
        <end position="123"/>
    </location>
</feature>